<keyword evidence="3 5" id="KW-1015">Disulfide bond</keyword>
<feature type="compositionally biased region" description="Polar residues" evidence="6">
    <location>
        <begin position="563"/>
        <end position="585"/>
    </location>
</feature>
<keyword evidence="7" id="KW-0472">Membrane</keyword>
<protein>
    <submittedName>
        <fullName evidence="9">Putative deleted in malignant brain tumors 1 protein-like</fullName>
    </submittedName>
</protein>
<proteinExistence type="predicted"/>
<dbReference type="GO" id="GO:0016020">
    <property type="term" value="C:membrane"/>
    <property type="evidence" value="ECO:0007669"/>
    <property type="project" value="InterPro"/>
</dbReference>
<evidence type="ECO:0000256" key="5">
    <source>
        <dbReference type="PROSITE-ProRule" id="PRU00196"/>
    </source>
</evidence>
<keyword evidence="2" id="KW-0677">Repeat</keyword>
<dbReference type="PANTHER" id="PTHR19331:SF487">
    <property type="entry name" value="SOLUBLE SCAVENGER RECEPTOR CYSTEINE-RICH DOMAIN-CONTAINING PROTEIN SSC5D"/>
    <property type="match status" value="1"/>
</dbReference>
<evidence type="ECO:0000313" key="10">
    <source>
        <dbReference type="Proteomes" id="UP000230750"/>
    </source>
</evidence>
<dbReference type="Pfam" id="PF00530">
    <property type="entry name" value="SRCR"/>
    <property type="match status" value="4"/>
</dbReference>
<feature type="domain" description="SRCR" evidence="8">
    <location>
        <begin position="114"/>
        <end position="215"/>
    </location>
</feature>
<feature type="disulfide bond" evidence="5">
    <location>
        <begin position="75"/>
        <end position="85"/>
    </location>
</feature>
<evidence type="ECO:0000256" key="2">
    <source>
        <dbReference type="ARBA" id="ARBA00022737"/>
    </source>
</evidence>
<comment type="caution">
    <text evidence="9">The sequence shown here is derived from an EMBL/GenBank/DDBJ whole genome shotgun (WGS) entry which is preliminary data.</text>
</comment>
<dbReference type="Gene3D" id="3.10.250.10">
    <property type="entry name" value="SRCR-like domain"/>
    <property type="match status" value="4"/>
</dbReference>
<reference evidence="9 10" key="1">
    <citation type="journal article" date="2017" name="PLoS Biol.">
        <title>The sea cucumber genome provides insights into morphological evolution and visceral regeneration.</title>
        <authorList>
            <person name="Zhang X."/>
            <person name="Sun L."/>
            <person name="Yuan J."/>
            <person name="Sun Y."/>
            <person name="Gao Y."/>
            <person name="Zhang L."/>
            <person name="Li S."/>
            <person name="Dai H."/>
            <person name="Hamel J.F."/>
            <person name="Liu C."/>
            <person name="Yu Y."/>
            <person name="Liu S."/>
            <person name="Lin W."/>
            <person name="Guo K."/>
            <person name="Jin S."/>
            <person name="Xu P."/>
            <person name="Storey K.B."/>
            <person name="Huan P."/>
            <person name="Zhang T."/>
            <person name="Zhou Y."/>
            <person name="Zhang J."/>
            <person name="Lin C."/>
            <person name="Li X."/>
            <person name="Xing L."/>
            <person name="Huo D."/>
            <person name="Sun M."/>
            <person name="Wang L."/>
            <person name="Mercier A."/>
            <person name="Li F."/>
            <person name="Yang H."/>
            <person name="Xiang J."/>
        </authorList>
    </citation>
    <scope>NUCLEOTIDE SEQUENCE [LARGE SCALE GENOMIC DNA]</scope>
    <source>
        <strain evidence="9">Shaxun</strain>
        <tissue evidence="9">Muscle</tissue>
    </source>
</reference>
<evidence type="ECO:0000256" key="7">
    <source>
        <dbReference type="SAM" id="Phobius"/>
    </source>
</evidence>
<keyword evidence="10" id="KW-1185">Reference proteome</keyword>
<dbReference type="FunFam" id="3.10.250.10:FF:000001">
    <property type="entry name" value="Lysyl oxidase 4 isoform X1"/>
    <property type="match status" value="1"/>
</dbReference>
<comment type="caution">
    <text evidence="5">Lacks conserved residue(s) required for the propagation of feature annotation.</text>
</comment>
<feature type="domain" description="SRCR" evidence="8">
    <location>
        <begin position="225"/>
        <end position="326"/>
    </location>
</feature>
<feature type="transmembrane region" description="Helical" evidence="7">
    <location>
        <begin position="442"/>
        <end position="467"/>
    </location>
</feature>
<feature type="region of interest" description="Disordered" evidence="6">
    <location>
        <begin position="532"/>
        <end position="585"/>
    </location>
</feature>
<evidence type="ECO:0000256" key="6">
    <source>
        <dbReference type="SAM" id="MobiDB-lite"/>
    </source>
</evidence>
<dbReference type="InterPro" id="IPR001190">
    <property type="entry name" value="SRCR"/>
</dbReference>
<evidence type="ECO:0000256" key="4">
    <source>
        <dbReference type="ARBA" id="ARBA00023180"/>
    </source>
</evidence>
<dbReference type="EMBL" id="MRZV01001327">
    <property type="protein sequence ID" value="PIK38680.1"/>
    <property type="molecule type" value="Genomic_DNA"/>
</dbReference>
<feature type="domain" description="SRCR" evidence="8">
    <location>
        <begin position="10"/>
        <end position="106"/>
    </location>
</feature>
<keyword evidence="1" id="KW-0732">Signal</keyword>
<dbReference type="PROSITE" id="PS00420">
    <property type="entry name" value="SRCR_1"/>
    <property type="match status" value="3"/>
</dbReference>
<sequence>MLSLSGNGDLRLQDGSTYEGRVEIYYDGSWGTVCDDGWTLIDANVVCRQLGLGDAEDTPPFGQGDGEIWLDEVSCSGYESRLDSCSHRGWGVHNCAHNEDAGVRCSIGNPVTNVRLVNGYSTSEGRLEILYNGQWGTVCDDSFDTDEGNVICRQLGYTGVSQIHSNAYFGEGVGPILGSINCYGLSYELEWTDCSIYNWDTGTCSHNEDVGLTCLEATAIPVTNVRLVNGYSTSEGRLEIFYEGQWGTVCDDSFETSDADVICRQLGYTGASNVYSNAYFGEGVGPIMAGIDCYGYTYEQQWTDCNIDDWDTNRCTHSEDVGLTCYGATGSGDVRLINGYTPGEGTVQIYYNNEWGTICDDNFDLQDAHVICRQLGYSGALEYQSSAYYGEGDGPILYDIDCNGWEDSWRDCYFYDWGTSSCSHSEDIGVQCTHDSIGSISVTGIVVTAIIVILIGVCCCSICAAVIKNSRQPRSSATAAGTHQQVPHQTNQMAAMQPLPTSGSPKPTATNCCPIPTATHCCPYPQQPTNAPYPQQLPNAPYPQQPTVVPAQSYPAAVPQGYPPQNNQAELYPQQGNPTVPQNGD</sequence>
<dbReference type="PRINTS" id="PR00258">
    <property type="entry name" value="SPERACTRCPTR"/>
</dbReference>
<feature type="disulfide bond" evidence="5">
    <location>
        <begin position="402"/>
        <end position="412"/>
    </location>
</feature>
<keyword evidence="7" id="KW-0812">Transmembrane</keyword>
<accession>A0A2G8JSI8</accession>
<evidence type="ECO:0000259" key="8">
    <source>
        <dbReference type="PROSITE" id="PS50287"/>
    </source>
</evidence>
<dbReference type="FunFam" id="3.10.250.10:FF:000011">
    <property type="entry name" value="Scavenger receptor class A member 5"/>
    <property type="match status" value="2"/>
</dbReference>
<evidence type="ECO:0000313" key="9">
    <source>
        <dbReference type="EMBL" id="PIK38680.1"/>
    </source>
</evidence>
<name>A0A2G8JSI8_STIJA</name>
<feature type="domain" description="SRCR" evidence="8">
    <location>
        <begin position="334"/>
        <end position="433"/>
    </location>
</feature>
<organism evidence="9 10">
    <name type="scientific">Stichopus japonicus</name>
    <name type="common">Sea cucumber</name>
    <dbReference type="NCBI Taxonomy" id="307972"/>
    <lineage>
        <taxon>Eukaryota</taxon>
        <taxon>Metazoa</taxon>
        <taxon>Echinodermata</taxon>
        <taxon>Eleutherozoa</taxon>
        <taxon>Echinozoa</taxon>
        <taxon>Holothuroidea</taxon>
        <taxon>Aspidochirotacea</taxon>
        <taxon>Aspidochirotida</taxon>
        <taxon>Stichopodidae</taxon>
        <taxon>Apostichopus</taxon>
    </lineage>
</organism>
<dbReference type="Proteomes" id="UP000230750">
    <property type="component" value="Unassembled WGS sequence"/>
</dbReference>
<keyword evidence="7" id="KW-1133">Transmembrane helix</keyword>
<dbReference type="STRING" id="307972.A0A2G8JSI8"/>
<dbReference type="PROSITE" id="PS50287">
    <property type="entry name" value="SRCR_2"/>
    <property type="match status" value="4"/>
</dbReference>
<dbReference type="SMART" id="SM00202">
    <property type="entry name" value="SR"/>
    <property type="match status" value="4"/>
</dbReference>
<dbReference type="OrthoDB" id="536948at2759"/>
<keyword evidence="4" id="KW-0325">Glycoprotein</keyword>
<dbReference type="InterPro" id="IPR036772">
    <property type="entry name" value="SRCR-like_dom_sf"/>
</dbReference>
<dbReference type="AlphaFoldDB" id="A0A2G8JSI8"/>
<evidence type="ECO:0000256" key="1">
    <source>
        <dbReference type="ARBA" id="ARBA00022729"/>
    </source>
</evidence>
<dbReference type="PANTHER" id="PTHR19331">
    <property type="entry name" value="SCAVENGER RECEPTOR DOMAIN-CONTAINING"/>
    <property type="match status" value="1"/>
</dbReference>
<dbReference type="SUPFAM" id="SSF56487">
    <property type="entry name" value="SRCR-like"/>
    <property type="match status" value="4"/>
</dbReference>
<dbReference type="FunFam" id="3.10.250.10:FF:000006">
    <property type="entry name" value="neurotrypsin isoform X2"/>
    <property type="match status" value="1"/>
</dbReference>
<gene>
    <name evidence="9" type="ORF">BSL78_24476</name>
</gene>
<evidence type="ECO:0000256" key="3">
    <source>
        <dbReference type="ARBA" id="ARBA00023157"/>
    </source>
</evidence>